<accession>A0ABV0UVM6</accession>
<name>A0ABV0UVM6_9TELE</name>
<feature type="compositionally biased region" description="Basic and acidic residues" evidence="1">
    <location>
        <begin position="30"/>
        <end position="48"/>
    </location>
</feature>
<gene>
    <name evidence="2" type="ORF">ILYODFUR_027456</name>
</gene>
<protein>
    <submittedName>
        <fullName evidence="2">Uncharacterized protein</fullName>
    </submittedName>
</protein>
<dbReference type="Proteomes" id="UP001482620">
    <property type="component" value="Unassembled WGS sequence"/>
</dbReference>
<proteinExistence type="predicted"/>
<evidence type="ECO:0000313" key="3">
    <source>
        <dbReference type="Proteomes" id="UP001482620"/>
    </source>
</evidence>
<organism evidence="2 3">
    <name type="scientific">Ilyodon furcidens</name>
    <name type="common">goldbreast splitfin</name>
    <dbReference type="NCBI Taxonomy" id="33524"/>
    <lineage>
        <taxon>Eukaryota</taxon>
        <taxon>Metazoa</taxon>
        <taxon>Chordata</taxon>
        <taxon>Craniata</taxon>
        <taxon>Vertebrata</taxon>
        <taxon>Euteleostomi</taxon>
        <taxon>Actinopterygii</taxon>
        <taxon>Neopterygii</taxon>
        <taxon>Teleostei</taxon>
        <taxon>Neoteleostei</taxon>
        <taxon>Acanthomorphata</taxon>
        <taxon>Ovalentaria</taxon>
        <taxon>Atherinomorphae</taxon>
        <taxon>Cyprinodontiformes</taxon>
        <taxon>Goodeidae</taxon>
        <taxon>Ilyodon</taxon>
    </lineage>
</organism>
<feature type="region of interest" description="Disordered" evidence="1">
    <location>
        <begin position="1"/>
        <end position="85"/>
    </location>
</feature>
<dbReference type="EMBL" id="JAHRIQ010084716">
    <property type="protein sequence ID" value="MEQ2249244.1"/>
    <property type="molecule type" value="Genomic_DNA"/>
</dbReference>
<feature type="compositionally biased region" description="Low complexity" evidence="1">
    <location>
        <begin position="62"/>
        <end position="81"/>
    </location>
</feature>
<sequence length="129" mass="14284">MEKRNSESEVLEGHPLSARFLGSHPLTTKGLDRPELEEGGQERGDAHSQKAMFPLYLRPSHPHLQPHGSSLSLPLSPLQPSDTPAQANYQGLCSCTASLAHTNTHKEPKTVHTMRSWLQHCIARESISF</sequence>
<keyword evidence="3" id="KW-1185">Reference proteome</keyword>
<evidence type="ECO:0000256" key="1">
    <source>
        <dbReference type="SAM" id="MobiDB-lite"/>
    </source>
</evidence>
<reference evidence="2 3" key="1">
    <citation type="submission" date="2021-06" db="EMBL/GenBank/DDBJ databases">
        <authorList>
            <person name="Palmer J.M."/>
        </authorList>
    </citation>
    <scope>NUCLEOTIDE SEQUENCE [LARGE SCALE GENOMIC DNA]</scope>
    <source>
        <strain evidence="3">if_2019</strain>
        <tissue evidence="2">Muscle</tissue>
    </source>
</reference>
<comment type="caution">
    <text evidence="2">The sequence shown here is derived from an EMBL/GenBank/DDBJ whole genome shotgun (WGS) entry which is preliminary data.</text>
</comment>
<evidence type="ECO:0000313" key="2">
    <source>
        <dbReference type="EMBL" id="MEQ2249244.1"/>
    </source>
</evidence>